<organism evidence="1 2">
    <name type="scientific">Rhabditophanes sp. KR3021</name>
    <dbReference type="NCBI Taxonomy" id="114890"/>
    <lineage>
        <taxon>Eukaryota</taxon>
        <taxon>Metazoa</taxon>
        <taxon>Ecdysozoa</taxon>
        <taxon>Nematoda</taxon>
        <taxon>Chromadorea</taxon>
        <taxon>Rhabditida</taxon>
        <taxon>Tylenchina</taxon>
        <taxon>Panagrolaimomorpha</taxon>
        <taxon>Strongyloidoidea</taxon>
        <taxon>Alloionematidae</taxon>
        <taxon>Rhabditophanes</taxon>
    </lineage>
</organism>
<dbReference type="Proteomes" id="UP000095286">
    <property type="component" value="Unplaced"/>
</dbReference>
<dbReference type="WBParaSite" id="RSKR_0000775100.1">
    <property type="protein sequence ID" value="RSKR_0000775100.1"/>
    <property type="gene ID" value="RSKR_0000775100"/>
</dbReference>
<protein>
    <submittedName>
        <fullName evidence="2">SH3 domain-containing protein</fullName>
    </submittedName>
</protein>
<name>A0AC35U672_9BILA</name>
<reference evidence="2" key="1">
    <citation type="submission" date="2016-11" db="UniProtKB">
        <authorList>
            <consortium name="WormBaseParasite"/>
        </authorList>
    </citation>
    <scope>IDENTIFICATION</scope>
    <source>
        <strain evidence="2">KR3021</strain>
    </source>
</reference>
<sequence length="568" mass="63375">MSDNVTPNGSTRLENTSSLRNSLSFSIKNGDGSNSFVINTPTIINGSPSPGLASSVQTTLVGGGGPVVSATEQAPSNNTTARKRVLPQRPDCINYKPMIPGQNQSYAATASCAKSDYKMEDELIYRRDFSQYISGSNVNHIPNPNGYDNIFQNNFNRFNHSTSQQFVSYGMGKQQQNNIVSSVPLADSNTQVTRSHRKLPPLPIKSEAAALLPNLGRPFLQSIPSLMNNQVHLNQQHSSNHSKNVNAPKSLDFDIHIENNLVHSPCYPYITRNQMNGKSVGDHQLCYGIESTMLRSACTIEDSYYEDGLNGNALGSVKQIIHSNAEDSSGVSSCCTNADSLNPTHRVQNIFIPRHDDEIVLEIGDAVHVEREYDDYWCYGTNLRTGKHGIFPVAHICEIDLVEEICMGALNNPTVKQIPEERDTFYLTMLASIEVAHHKGNDVLVQAINKVMSCYQNKEEILVPQTILMEVSLRGIHVIDKKKKNFFKCPTFDFFYSLQNISFCGAHPKHLKYFGFITKHPLLPRFACHVFLSNESTQPIVEAIGRAFKRSYDEYMAFAHPTEDIYIE</sequence>
<accession>A0AC35U672</accession>
<proteinExistence type="predicted"/>
<evidence type="ECO:0000313" key="2">
    <source>
        <dbReference type="WBParaSite" id="RSKR_0000775100.1"/>
    </source>
</evidence>
<evidence type="ECO:0000313" key="1">
    <source>
        <dbReference type="Proteomes" id="UP000095286"/>
    </source>
</evidence>